<evidence type="ECO:0000256" key="6">
    <source>
        <dbReference type="SAM" id="Phobius"/>
    </source>
</evidence>
<evidence type="ECO:0000256" key="4">
    <source>
        <dbReference type="ARBA" id="ARBA00023157"/>
    </source>
</evidence>
<dbReference type="GO" id="GO:0005199">
    <property type="term" value="F:structural constituent of cell wall"/>
    <property type="evidence" value="ECO:0007669"/>
    <property type="project" value="InterPro"/>
</dbReference>
<comment type="caution">
    <text evidence="7">The sequence shown here is derived from an EMBL/GenBank/DDBJ whole genome shotgun (WGS) entry which is preliminary data.</text>
</comment>
<keyword evidence="6" id="KW-0812">Transmembrane</keyword>
<dbReference type="Pfam" id="PF01185">
    <property type="entry name" value="Hydrophobin"/>
    <property type="match status" value="1"/>
</dbReference>
<dbReference type="EMBL" id="JAAAPX010000011">
    <property type="protein sequence ID" value="KAF4243496.1"/>
    <property type="molecule type" value="Genomic_DNA"/>
</dbReference>
<organism evidence="7 8">
    <name type="scientific">Aspergillus fumigatiaffinis</name>
    <dbReference type="NCBI Taxonomy" id="340414"/>
    <lineage>
        <taxon>Eukaryota</taxon>
        <taxon>Fungi</taxon>
        <taxon>Dikarya</taxon>
        <taxon>Ascomycota</taxon>
        <taxon>Pezizomycotina</taxon>
        <taxon>Eurotiomycetes</taxon>
        <taxon>Eurotiomycetidae</taxon>
        <taxon>Eurotiales</taxon>
        <taxon>Aspergillaceae</taxon>
        <taxon>Aspergillus</taxon>
        <taxon>Aspergillus subgen. Fumigati</taxon>
    </lineage>
</organism>
<feature type="transmembrane region" description="Helical" evidence="6">
    <location>
        <begin position="25"/>
        <end position="47"/>
    </location>
</feature>
<reference evidence="7" key="2">
    <citation type="submission" date="2020-04" db="EMBL/GenBank/DDBJ databases">
        <authorList>
            <person name="Santos R.A.C."/>
            <person name="Steenwyk J.L."/>
            <person name="Rivero-Menendez O."/>
            <person name="Mead M.E."/>
            <person name="Silva L.P."/>
            <person name="Bastos R.W."/>
            <person name="Alastruey-Izquierdo A."/>
            <person name="Goldman G.H."/>
            <person name="Rokas A."/>
        </authorList>
    </citation>
    <scope>NUCLEOTIDE SEQUENCE</scope>
    <source>
        <strain evidence="7">CNM-CM6805</strain>
    </source>
</reference>
<dbReference type="SMART" id="SM00075">
    <property type="entry name" value="HYDRO"/>
    <property type="match status" value="1"/>
</dbReference>
<dbReference type="Proteomes" id="UP000653565">
    <property type="component" value="Unassembled WGS sequence"/>
</dbReference>
<evidence type="ECO:0000313" key="8">
    <source>
        <dbReference type="Proteomes" id="UP000653565"/>
    </source>
</evidence>
<comment type="subcellular location">
    <subcellularLocation>
        <location evidence="5">Secreted</location>
        <location evidence="5">Cell wall</location>
    </subcellularLocation>
</comment>
<evidence type="ECO:0000256" key="1">
    <source>
        <dbReference type="ARBA" id="ARBA00010446"/>
    </source>
</evidence>
<gene>
    <name evidence="7" type="ORF">CNMCM6805_000890</name>
</gene>
<accession>A0A8H4MFK6</accession>
<evidence type="ECO:0000256" key="5">
    <source>
        <dbReference type="RuleBase" id="RU365009"/>
    </source>
</evidence>
<evidence type="ECO:0000256" key="3">
    <source>
        <dbReference type="ARBA" id="ARBA00022729"/>
    </source>
</evidence>
<evidence type="ECO:0000256" key="2">
    <source>
        <dbReference type="ARBA" id="ARBA00022525"/>
    </source>
</evidence>
<proteinExistence type="inferred from homology"/>
<keyword evidence="6" id="KW-0472">Membrane</keyword>
<dbReference type="AlphaFoldDB" id="A0A8H4MFK6"/>
<protein>
    <recommendedName>
        <fullName evidence="5">Hydrophobin</fullName>
    </recommendedName>
</protein>
<dbReference type="InterPro" id="IPR001338">
    <property type="entry name" value="Class_I_Hydrophobin"/>
</dbReference>
<dbReference type="GO" id="GO:0009277">
    <property type="term" value="C:fungal-type cell wall"/>
    <property type="evidence" value="ECO:0007669"/>
    <property type="project" value="InterPro"/>
</dbReference>
<keyword evidence="8" id="KW-1185">Reference proteome</keyword>
<name>A0A8H4MFK6_9EURO</name>
<keyword evidence="5" id="KW-0134">Cell wall</keyword>
<sequence length="181" mass="19265">MEYYYQLHPHYLTILNTLFFFTQNYHMLVTMRLSLSIAVFTLVTYVTGLPSHHVIPRGEPQLPLLDPGMTIKEAARKCGDEAQLSCCGRAVKAGDVTSVDEGIGSGLLKNLAGGGSGISSILAFDQCSKLDAQIAVLIVPVQNLLNQHCKQNVACCQKNPGDSSSSGIAASLPCIALGSIA</sequence>
<evidence type="ECO:0000313" key="7">
    <source>
        <dbReference type="EMBL" id="KAF4243496.1"/>
    </source>
</evidence>
<keyword evidence="2 5" id="KW-0964">Secreted</keyword>
<dbReference type="PROSITE" id="PS00956">
    <property type="entry name" value="HYDROPHOBIN"/>
    <property type="match status" value="1"/>
</dbReference>
<reference evidence="7" key="1">
    <citation type="journal article" date="2020" name="bioRxiv">
        <title>Genomic and phenotypic heterogeneity of clinical isolates of the human pathogens Aspergillus fumigatus, Aspergillus lentulus and Aspergillus fumigatiaffinis.</title>
        <authorList>
            <person name="dos Santos R.A.C."/>
            <person name="Steenwyk J.L."/>
            <person name="Rivero-Menendez O."/>
            <person name="Mead M.E."/>
            <person name="Silva L.P."/>
            <person name="Bastos R.W."/>
            <person name="Alastruey-Izquierdo A."/>
            <person name="Goldman G.H."/>
            <person name="Rokas A."/>
        </authorList>
    </citation>
    <scope>NUCLEOTIDE SEQUENCE</scope>
    <source>
        <strain evidence="7">CNM-CM6805</strain>
    </source>
</reference>
<keyword evidence="4 5" id="KW-1015">Disulfide bond</keyword>
<keyword evidence="6" id="KW-1133">Transmembrane helix</keyword>
<dbReference type="InterPro" id="IPR019778">
    <property type="entry name" value="Class_I_Hydrophobin_CS"/>
</dbReference>
<comment type="similarity">
    <text evidence="1 5">Belongs to the fungal hydrophobin family.</text>
</comment>
<keyword evidence="3 5" id="KW-0732">Signal</keyword>
<dbReference type="OrthoDB" id="4225815at2759"/>